<dbReference type="EMBL" id="BGZK01005440">
    <property type="protein sequence ID" value="GBP14060.1"/>
    <property type="molecule type" value="Genomic_DNA"/>
</dbReference>
<feature type="compositionally biased region" description="Low complexity" evidence="1">
    <location>
        <begin position="324"/>
        <end position="334"/>
    </location>
</feature>
<comment type="caution">
    <text evidence="3">The sequence shown here is derived from an EMBL/GenBank/DDBJ whole genome shotgun (WGS) entry which is preliminary data.</text>
</comment>
<dbReference type="SMART" id="SM00777">
    <property type="entry name" value="Mad3_BUB1_I"/>
    <property type="match status" value="1"/>
</dbReference>
<feature type="compositionally biased region" description="Low complexity" evidence="1">
    <location>
        <begin position="299"/>
        <end position="316"/>
    </location>
</feature>
<dbReference type="AlphaFoldDB" id="A0A4C1TKD3"/>
<feature type="domain" description="BUB1 N-terminal" evidence="2">
    <location>
        <begin position="25"/>
        <end position="194"/>
    </location>
</feature>
<sequence length="639" mass="74480">MNSYIRQSAVPADQMHSFLKDKQAWENAIALYQGPDPLDHWWNYICWYENHGHGDPDNKFRETLERCLTLYEHSDYYKQDVRMLQQTPMTHPPAPQHHNQQPIASQQLHNHMYQNVPNHYPPQHQSMPESQVSIIICPILSHMHRQMCHSRRNLLSRTTITGSDNKYDSSTIRARQRLPPNETLSKIRNKQMVVQTLEASGIMLPKKFATYSRNNHETWQPALFLEEPDDPQKICHYAKTVVYPADLGVEFSPEEIKSRKYKRKMEELKQKFNQQIQNQQSYEVQLNAERNEINREQQHNAAPAQQQHQRYQQKLQQRQHEQEQQLQQQQQQQQFCPKGQAEETEGYQEEDDEDEDNQDTEDEQQYDHHQSQQQHQNYQYHLQPATSLQNLNSLDAGGDLEDQIEASTIRFSMHTPNKGSQNKTLKIKFKKERTSSVGKTSNGNNYSAYTIERNYKSELESLTLNENALKRNGSNNSFHPYMLGQTSTPKTTVKRQRQKIKKSSNKFQMLGSTNSNSSSAENAVALDNSHCSLTNAVGRLNFRDATALNNTTLNQTNVADISTYQKTRISPHKMMQTKELRLAKALDTIERHMARKLLIHLAVNYVVHFLPNSIFPGQMANHTTIIKSYKLHCRKLHVN</sequence>
<dbReference type="OrthoDB" id="248495at2759"/>
<dbReference type="STRING" id="151549.A0A4C1TKD3"/>
<feature type="region of interest" description="Disordered" evidence="1">
    <location>
        <begin position="297"/>
        <end position="378"/>
    </location>
</feature>
<gene>
    <name evidence="3" type="ORF">EVAR_72212_1</name>
</gene>
<evidence type="ECO:0000313" key="3">
    <source>
        <dbReference type="EMBL" id="GBP14060.1"/>
    </source>
</evidence>
<dbReference type="Pfam" id="PF08311">
    <property type="entry name" value="Mad3_BUB1_I"/>
    <property type="match status" value="1"/>
</dbReference>
<evidence type="ECO:0000256" key="1">
    <source>
        <dbReference type="SAM" id="MobiDB-lite"/>
    </source>
</evidence>
<proteinExistence type="predicted"/>
<evidence type="ECO:0000313" key="4">
    <source>
        <dbReference type="Proteomes" id="UP000299102"/>
    </source>
</evidence>
<keyword evidence="4" id="KW-1185">Reference proteome</keyword>
<dbReference type="Proteomes" id="UP000299102">
    <property type="component" value="Unassembled WGS sequence"/>
</dbReference>
<reference evidence="3 4" key="1">
    <citation type="journal article" date="2019" name="Commun. Biol.">
        <title>The bagworm genome reveals a unique fibroin gene that provides high tensile strength.</title>
        <authorList>
            <person name="Kono N."/>
            <person name="Nakamura H."/>
            <person name="Ohtoshi R."/>
            <person name="Tomita M."/>
            <person name="Numata K."/>
            <person name="Arakawa K."/>
        </authorList>
    </citation>
    <scope>NUCLEOTIDE SEQUENCE [LARGE SCALE GENOMIC DNA]</scope>
</reference>
<organism evidence="3 4">
    <name type="scientific">Eumeta variegata</name>
    <name type="common">Bagworm moth</name>
    <name type="synonym">Eumeta japonica</name>
    <dbReference type="NCBI Taxonomy" id="151549"/>
    <lineage>
        <taxon>Eukaryota</taxon>
        <taxon>Metazoa</taxon>
        <taxon>Ecdysozoa</taxon>
        <taxon>Arthropoda</taxon>
        <taxon>Hexapoda</taxon>
        <taxon>Insecta</taxon>
        <taxon>Pterygota</taxon>
        <taxon>Neoptera</taxon>
        <taxon>Endopterygota</taxon>
        <taxon>Lepidoptera</taxon>
        <taxon>Glossata</taxon>
        <taxon>Ditrysia</taxon>
        <taxon>Tineoidea</taxon>
        <taxon>Psychidae</taxon>
        <taxon>Oiketicinae</taxon>
        <taxon>Eumeta</taxon>
    </lineage>
</organism>
<evidence type="ECO:0000259" key="2">
    <source>
        <dbReference type="PROSITE" id="PS51489"/>
    </source>
</evidence>
<dbReference type="Gene3D" id="1.25.40.430">
    <property type="match status" value="1"/>
</dbReference>
<accession>A0A4C1TKD3</accession>
<name>A0A4C1TKD3_EUMVA</name>
<feature type="compositionally biased region" description="Polar residues" evidence="1">
    <location>
        <begin position="473"/>
        <end position="491"/>
    </location>
</feature>
<feature type="compositionally biased region" description="Acidic residues" evidence="1">
    <location>
        <begin position="342"/>
        <end position="364"/>
    </location>
</feature>
<feature type="region of interest" description="Disordered" evidence="1">
    <location>
        <begin position="473"/>
        <end position="494"/>
    </location>
</feature>
<dbReference type="InterPro" id="IPR013212">
    <property type="entry name" value="Mad3/Bub1_I"/>
</dbReference>
<protein>
    <recommendedName>
        <fullName evidence="2">BUB1 N-terminal domain-containing protein</fullName>
    </recommendedName>
</protein>
<dbReference type="PROSITE" id="PS51489">
    <property type="entry name" value="BUB1_N"/>
    <property type="match status" value="1"/>
</dbReference>